<dbReference type="STRING" id="933852.A0A0C3AUY4"/>
<dbReference type="Gene3D" id="3.40.50.300">
    <property type="entry name" value="P-loop containing nucleotide triphosphate hydrolases"/>
    <property type="match status" value="1"/>
</dbReference>
<sequence>MGGCGKTQLVRKFIEDHGHLFGSVFFIDGTSKESIKRDLTEHVRALGKAHSQKSFEESMRFISSPAQGGERLLVIDNVDDPNLNISAFLPKWKRGAAIVTSRNVSHGQLGHLSHLQLHVMSVDESIKLLVRGSGNSQLSDQYRGAAASVAEELGYLPIALVQAASYIFRTGCSASTYISLLRTSRERVLRDPATSQIDMRYTTAFAAFDASYSILSPKAQLALHLLSFFHRQKFPIESIGFDAADGFSYDDCYLDRGEEYKRGRECLKEIFYSDGMWDPAEVEYIISSLRSHSLVNIVPTEITRLLQMHSLVHEWARLRVPGTEILRFQDAAIRLLSCNAHEGNYSLMQYLQVHVQALSPLWEKLYANDMACFSSILDMSGGHYGCLKLR</sequence>
<dbReference type="PANTHER" id="PTHR22845">
    <property type="entry name" value="APOPTOTIC PROTEASE-ACTIVATING FACTOR 1"/>
    <property type="match status" value="1"/>
</dbReference>
<dbReference type="GO" id="GO:0043531">
    <property type="term" value="F:ADP binding"/>
    <property type="evidence" value="ECO:0007669"/>
    <property type="project" value="InterPro"/>
</dbReference>
<name>A0A0C3AUY4_SERVB</name>
<dbReference type="InterPro" id="IPR002182">
    <property type="entry name" value="NB-ARC"/>
</dbReference>
<dbReference type="EMBL" id="KN824331">
    <property type="protein sequence ID" value="KIM23844.1"/>
    <property type="molecule type" value="Genomic_DNA"/>
</dbReference>
<feature type="domain" description="NB-ARC" evidence="1">
    <location>
        <begin position="1"/>
        <end position="131"/>
    </location>
</feature>
<reference evidence="3" key="2">
    <citation type="submission" date="2015-01" db="EMBL/GenBank/DDBJ databases">
        <title>Evolutionary Origins and Diversification of the Mycorrhizal Mutualists.</title>
        <authorList>
            <consortium name="DOE Joint Genome Institute"/>
            <consortium name="Mycorrhizal Genomics Consortium"/>
            <person name="Kohler A."/>
            <person name="Kuo A."/>
            <person name="Nagy L.G."/>
            <person name="Floudas D."/>
            <person name="Copeland A."/>
            <person name="Barry K.W."/>
            <person name="Cichocki N."/>
            <person name="Veneault-Fourrey C."/>
            <person name="LaButti K."/>
            <person name="Lindquist E.A."/>
            <person name="Lipzen A."/>
            <person name="Lundell T."/>
            <person name="Morin E."/>
            <person name="Murat C."/>
            <person name="Riley R."/>
            <person name="Ohm R."/>
            <person name="Sun H."/>
            <person name="Tunlid A."/>
            <person name="Henrissat B."/>
            <person name="Grigoriev I.V."/>
            <person name="Hibbett D.S."/>
            <person name="Martin F."/>
        </authorList>
    </citation>
    <scope>NUCLEOTIDE SEQUENCE [LARGE SCALE GENOMIC DNA]</scope>
    <source>
        <strain evidence="3">MAFF 305830</strain>
    </source>
</reference>
<dbReference type="HOGENOM" id="CLU_000288_125_0_1"/>
<dbReference type="PANTHER" id="PTHR22845:SF5">
    <property type="entry name" value="APOPTOTIC PROTEASE-ACTIVATING FACTOR 1"/>
    <property type="match status" value="1"/>
</dbReference>
<evidence type="ECO:0000313" key="3">
    <source>
        <dbReference type="Proteomes" id="UP000054097"/>
    </source>
</evidence>
<dbReference type="Proteomes" id="UP000054097">
    <property type="component" value="Unassembled WGS sequence"/>
</dbReference>
<proteinExistence type="predicted"/>
<evidence type="ECO:0000313" key="2">
    <source>
        <dbReference type="EMBL" id="KIM23844.1"/>
    </source>
</evidence>
<dbReference type="SUPFAM" id="SSF52540">
    <property type="entry name" value="P-loop containing nucleoside triphosphate hydrolases"/>
    <property type="match status" value="1"/>
</dbReference>
<dbReference type="AlphaFoldDB" id="A0A0C3AUY4"/>
<dbReference type="Pfam" id="PF00931">
    <property type="entry name" value="NB-ARC"/>
    <property type="match status" value="1"/>
</dbReference>
<dbReference type="GO" id="GO:0005829">
    <property type="term" value="C:cytosol"/>
    <property type="evidence" value="ECO:0007669"/>
    <property type="project" value="UniProtKB-ARBA"/>
</dbReference>
<feature type="non-terminal residue" evidence="2">
    <location>
        <position position="390"/>
    </location>
</feature>
<reference evidence="2 3" key="1">
    <citation type="submission" date="2014-04" db="EMBL/GenBank/DDBJ databases">
        <authorList>
            <consortium name="DOE Joint Genome Institute"/>
            <person name="Kuo A."/>
            <person name="Zuccaro A."/>
            <person name="Kohler A."/>
            <person name="Nagy L.G."/>
            <person name="Floudas D."/>
            <person name="Copeland A."/>
            <person name="Barry K.W."/>
            <person name="Cichocki N."/>
            <person name="Veneault-Fourrey C."/>
            <person name="LaButti K."/>
            <person name="Lindquist E.A."/>
            <person name="Lipzen A."/>
            <person name="Lundell T."/>
            <person name="Morin E."/>
            <person name="Murat C."/>
            <person name="Sun H."/>
            <person name="Tunlid A."/>
            <person name="Henrissat B."/>
            <person name="Grigoriev I.V."/>
            <person name="Hibbett D.S."/>
            <person name="Martin F."/>
            <person name="Nordberg H.P."/>
            <person name="Cantor M.N."/>
            <person name="Hua S.X."/>
        </authorList>
    </citation>
    <scope>NUCLEOTIDE SEQUENCE [LARGE SCALE GENOMIC DNA]</scope>
    <source>
        <strain evidence="2 3">MAFF 305830</strain>
    </source>
</reference>
<keyword evidence="3" id="KW-1185">Reference proteome</keyword>
<accession>A0A0C3AUY4</accession>
<organism evidence="2 3">
    <name type="scientific">Serendipita vermifera MAFF 305830</name>
    <dbReference type="NCBI Taxonomy" id="933852"/>
    <lineage>
        <taxon>Eukaryota</taxon>
        <taxon>Fungi</taxon>
        <taxon>Dikarya</taxon>
        <taxon>Basidiomycota</taxon>
        <taxon>Agaricomycotina</taxon>
        <taxon>Agaricomycetes</taxon>
        <taxon>Sebacinales</taxon>
        <taxon>Serendipitaceae</taxon>
        <taxon>Serendipita</taxon>
    </lineage>
</organism>
<protein>
    <recommendedName>
        <fullName evidence="1">NB-ARC domain-containing protein</fullName>
    </recommendedName>
</protein>
<dbReference type="OrthoDB" id="630895at2759"/>
<dbReference type="GO" id="GO:0006915">
    <property type="term" value="P:apoptotic process"/>
    <property type="evidence" value="ECO:0007669"/>
    <property type="project" value="UniProtKB-ARBA"/>
</dbReference>
<evidence type="ECO:0000259" key="1">
    <source>
        <dbReference type="Pfam" id="PF00931"/>
    </source>
</evidence>
<dbReference type="InterPro" id="IPR027417">
    <property type="entry name" value="P-loop_NTPase"/>
</dbReference>
<gene>
    <name evidence="2" type="ORF">M408DRAFT_44015</name>
</gene>